<dbReference type="GO" id="GO:0000981">
    <property type="term" value="F:DNA-binding transcription factor activity, RNA polymerase II-specific"/>
    <property type="evidence" value="ECO:0007669"/>
    <property type="project" value="InterPro"/>
</dbReference>
<dbReference type="GO" id="GO:0004491">
    <property type="term" value="F:methylmalonate-semialdehyde dehydrogenase (acylating, NAD) activity"/>
    <property type="evidence" value="ECO:0007669"/>
    <property type="project" value="UniProtKB-EC"/>
</dbReference>
<organism evidence="1">
    <name type="scientific">Glycine soja</name>
    <name type="common">Wild soybean</name>
    <dbReference type="NCBI Taxonomy" id="3848"/>
    <lineage>
        <taxon>Eukaryota</taxon>
        <taxon>Viridiplantae</taxon>
        <taxon>Streptophyta</taxon>
        <taxon>Embryophyta</taxon>
        <taxon>Tracheophyta</taxon>
        <taxon>Spermatophyta</taxon>
        <taxon>Magnoliopsida</taxon>
        <taxon>eudicotyledons</taxon>
        <taxon>Gunneridae</taxon>
        <taxon>Pentapetalae</taxon>
        <taxon>rosids</taxon>
        <taxon>fabids</taxon>
        <taxon>Fabales</taxon>
        <taxon>Fabaceae</taxon>
        <taxon>Papilionoideae</taxon>
        <taxon>50 kb inversion clade</taxon>
        <taxon>NPAAA clade</taxon>
        <taxon>indigoferoid/millettioid clade</taxon>
        <taxon>Phaseoleae</taxon>
        <taxon>Glycine</taxon>
        <taxon>Glycine subgen. Soja</taxon>
    </lineage>
</organism>
<protein>
    <submittedName>
        <fullName evidence="1">Protein FAR1-RELATED SEQUENCE 5</fullName>
        <ecNumber evidence="1">1.2.1.27</ecNumber>
    </submittedName>
</protein>
<evidence type="ECO:0000313" key="1">
    <source>
        <dbReference type="EMBL" id="KHN10555.1"/>
    </source>
</evidence>
<dbReference type="EMBL" id="KN664290">
    <property type="protein sequence ID" value="KHN10555.1"/>
    <property type="molecule type" value="Genomic_DNA"/>
</dbReference>
<dbReference type="AlphaFoldDB" id="A0A0B2PN70"/>
<keyword evidence="1" id="KW-0560">Oxidoreductase</keyword>
<dbReference type="InterPro" id="IPR052579">
    <property type="entry name" value="Zinc_finger_SWIM"/>
</dbReference>
<dbReference type="InterPro" id="IPR014842">
    <property type="entry name" value="AFT"/>
</dbReference>
<feature type="non-terminal residue" evidence="1">
    <location>
        <position position="248"/>
    </location>
</feature>
<dbReference type="PANTHER" id="PTHR31569">
    <property type="entry name" value="SWIM-TYPE DOMAIN-CONTAINING PROTEIN"/>
    <property type="match status" value="1"/>
</dbReference>
<dbReference type="GO" id="GO:0010106">
    <property type="term" value="P:cellular response to iron ion starvation"/>
    <property type="evidence" value="ECO:0007669"/>
    <property type="project" value="InterPro"/>
</dbReference>
<dbReference type="Proteomes" id="UP000053555">
    <property type="component" value="Unassembled WGS sequence"/>
</dbReference>
<name>A0A0B2PN70_GLYSO</name>
<proteinExistence type="predicted"/>
<dbReference type="GO" id="GO:0045944">
    <property type="term" value="P:positive regulation of transcription by RNA polymerase II"/>
    <property type="evidence" value="ECO:0007669"/>
    <property type="project" value="InterPro"/>
</dbReference>
<dbReference type="EC" id="1.2.1.27" evidence="1"/>
<sequence>QDDVLQWAQFVAHENGFVAVIIRSDTSTGSKGRSSFVLIGCERSGEYRCRKKEFFRRNNGTRKCGCPFKLRGKPVVGGQGWMVKLMWGIHNHELAKSLVGHPYAGRLTKAEKTLIADMTKSMVKPRNILLTLKEHNANSCTTIKQIYNERSAFRSSIKGSDIEMQHLMKLLEWDQYIHWHRLKDEDVVHCIFWCHPDVVKLVNACNLVFLIDNTYKTNRYRLPLLDFVGVKPTWMTFSAGFAYLEGER</sequence>
<reference evidence="1" key="1">
    <citation type="submission" date="2014-07" db="EMBL/GenBank/DDBJ databases">
        <title>Identification of a novel salt tolerance gene in wild soybean by whole-genome sequencing.</title>
        <authorList>
            <person name="Lam H.-M."/>
            <person name="Qi X."/>
            <person name="Li M.-W."/>
            <person name="Liu X."/>
            <person name="Xie M."/>
            <person name="Ni M."/>
            <person name="Xu X."/>
        </authorList>
    </citation>
    <scope>NUCLEOTIDE SEQUENCE [LARGE SCALE GENOMIC DNA]</scope>
    <source>
        <tissue evidence="1">Root</tissue>
    </source>
</reference>
<feature type="non-terminal residue" evidence="1">
    <location>
        <position position="1"/>
    </location>
</feature>
<gene>
    <name evidence="1" type="ORF">glysoja_037034</name>
</gene>
<dbReference type="Pfam" id="PF08731">
    <property type="entry name" value="AFT"/>
    <property type="match status" value="1"/>
</dbReference>
<accession>A0A0B2PN70</accession>
<dbReference type="PANTHER" id="PTHR31569:SF4">
    <property type="entry name" value="SWIM-TYPE DOMAIN-CONTAINING PROTEIN"/>
    <property type="match status" value="1"/>
</dbReference>